<protein>
    <submittedName>
        <fullName evidence="1">Uncharacterized protein</fullName>
    </submittedName>
</protein>
<accession>A0A6C0KS27</accession>
<dbReference type="EMBL" id="MN740946">
    <property type="protein sequence ID" value="QHU19224.1"/>
    <property type="molecule type" value="Genomic_DNA"/>
</dbReference>
<name>A0A6C0KS27_9ZZZZ</name>
<dbReference type="AlphaFoldDB" id="A0A6C0KS27"/>
<reference evidence="1" key="1">
    <citation type="journal article" date="2020" name="Nature">
        <title>Giant virus diversity and host interactions through global metagenomics.</title>
        <authorList>
            <person name="Schulz F."/>
            <person name="Roux S."/>
            <person name="Paez-Espino D."/>
            <person name="Jungbluth S."/>
            <person name="Walsh D.A."/>
            <person name="Denef V.J."/>
            <person name="McMahon K.D."/>
            <person name="Konstantinidis K.T."/>
            <person name="Eloe-Fadrosh E.A."/>
            <person name="Kyrpides N.C."/>
            <person name="Woyke T."/>
        </authorList>
    </citation>
    <scope>NUCLEOTIDE SEQUENCE</scope>
    <source>
        <strain evidence="1">GVMAG-S-3300013014-104</strain>
    </source>
</reference>
<organism evidence="1">
    <name type="scientific">viral metagenome</name>
    <dbReference type="NCBI Taxonomy" id="1070528"/>
    <lineage>
        <taxon>unclassified sequences</taxon>
        <taxon>metagenomes</taxon>
        <taxon>organismal metagenomes</taxon>
    </lineage>
</organism>
<proteinExistence type="predicted"/>
<evidence type="ECO:0000313" key="1">
    <source>
        <dbReference type="EMBL" id="QHU19224.1"/>
    </source>
</evidence>
<sequence>MNSFDNQNKLSCIICNKKYTKKSSLDKHKILCEFKTKTKREIKIDNEEQDDIPTYSQLVKIVQESTLKMIKMEDKIIELEKWVQKKKKKLNVISWLNDNINPTIGFLEWVNVQLNVKEHHFENLMENTLFSTVQKIFEDNLSSNDDIVNPICCFTQKMGIFYICEFNEDAKPLWKQLVLNDMVLILKTIQNRLLKVLTKWKLDNQYKIEDNDKISELFNKAIIKLMNMSFNQDASLGRIKNNLFNYLKIDFKPIEFDLEF</sequence>